<name>A0A645IDA0_9ZZZZ</name>
<dbReference type="EMBL" id="VSSQ01112065">
    <property type="protein sequence ID" value="MPN49110.1"/>
    <property type="molecule type" value="Genomic_DNA"/>
</dbReference>
<organism evidence="1">
    <name type="scientific">bioreactor metagenome</name>
    <dbReference type="NCBI Taxonomy" id="1076179"/>
    <lineage>
        <taxon>unclassified sequences</taxon>
        <taxon>metagenomes</taxon>
        <taxon>ecological metagenomes</taxon>
    </lineage>
</organism>
<dbReference type="AlphaFoldDB" id="A0A645IDA0"/>
<sequence>MMRSAGLQHRVVKAVQLGERHARAVKARKHRAPVGSANVEREQVAVPHAFAPSSDFLYFSLSQLAMKRLACSPMVERV</sequence>
<accession>A0A645IDA0</accession>
<protein>
    <submittedName>
        <fullName evidence="1">Uncharacterized protein</fullName>
    </submittedName>
</protein>
<proteinExistence type="predicted"/>
<evidence type="ECO:0000313" key="1">
    <source>
        <dbReference type="EMBL" id="MPN49110.1"/>
    </source>
</evidence>
<gene>
    <name evidence="1" type="ORF">SDC9_196723</name>
</gene>
<comment type="caution">
    <text evidence="1">The sequence shown here is derived from an EMBL/GenBank/DDBJ whole genome shotgun (WGS) entry which is preliminary data.</text>
</comment>
<reference evidence="1" key="1">
    <citation type="submission" date="2019-08" db="EMBL/GenBank/DDBJ databases">
        <authorList>
            <person name="Kucharzyk K."/>
            <person name="Murdoch R.W."/>
            <person name="Higgins S."/>
            <person name="Loffler F."/>
        </authorList>
    </citation>
    <scope>NUCLEOTIDE SEQUENCE</scope>
</reference>